<protein>
    <recommendedName>
        <fullName evidence="1">ESAT-6-like protein</fullName>
    </recommendedName>
</protein>
<dbReference type="Gene3D" id="1.10.287.1060">
    <property type="entry name" value="ESAT-6-like"/>
    <property type="match status" value="1"/>
</dbReference>
<organism evidence="2 3">
    <name type="scientific">Paeniglutamicibacter cryotolerans</name>
    <dbReference type="NCBI Taxonomy" id="670079"/>
    <lineage>
        <taxon>Bacteria</taxon>
        <taxon>Bacillati</taxon>
        <taxon>Actinomycetota</taxon>
        <taxon>Actinomycetes</taxon>
        <taxon>Micrococcales</taxon>
        <taxon>Micrococcaceae</taxon>
        <taxon>Paeniglutamicibacter</taxon>
    </lineage>
</organism>
<reference evidence="2 3" key="1">
    <citation type="submission" date="2020-08" db="EMBL/GenBank/DDBJ databases">
        <title>Sequencing the genomes of 1000 actinobacteria strains.</title>
        <authorList>
            <person name="Klenk H.-P."/>
        </authorList>
    </citation>
    <scope>NUCLEOTIDE SEQUENCE [LARGE SCALE GENOMIC DNA]</scope>
    <source>
        <strain evidence="2 3">DSM 22826</strain>
    </source>
</reference>
<keyword evidence="3" id="KW-1185">Reference proteome</keyword>
<dbReference type="RefSeq" id="WP_183510673.1">
    <property type="nucleotide sequence ID" value="NZ_BAABGK010000090.1"/>
</dbReference>
<comment type="caution">
    <text evidence="2">The sequence shown here is derived from an EMBL/GenBank/DDBJ whole genome shotgun (WGS) entry which is preliminary data.</text>
</comment>
<dbReference type="AlphaFoldDB" id="A0A839QI05"/>
<dbReference type="EMBL" id="JACHVS010000001">
    <property type="protein sequence ID" value="MBB2995407.1"/>
    <property type="molecule type" value="Genomic_DNA"/>
</dbReference>
<dbReference type="InterPro" id="IPR010310">
    <property type="entry name" value="T7SS_ESAT-6-like"/>
</dbReference>
<dbReference type="Pfam" id="PF06013">
    <property type="entry name" value="WXG100"/>
    <property type="match status" value="1"/>
</dbReference>
<proteinExistence type="inferred from homology"/>
<evidence type="ECO:0000256" key="1">
    <source>
        <dbReference type="RuleBase" id="RU362001"/>
    </source>
</evidence>
<dbReference type="NCBIfam" id="TIGR03930">
    <property type="entry name" value="WXG100_ESAT6"/>
    <property type="match status" value="1"/>
</dbReference>
<evidence type="ECO:0000313" key="2">
    <source>
        <dbReference type="EMBL" id="MBB2995407.1"/>
    </source>
</evidence>
<dbReference type="Proteomes" id="UP000523000">
    <property type="component" value="Unassembled WGS sequence"/>
</dbReference>
<dbReference type="InterPro" id="IPR036689">
    <property type="entry name" value="ESAT-6-like_sf"/>
</dbReference>
<dbReference type="SUPFAM" id="SSF140453">
    <property type="entry name" value="EsxAB dimer-like"/>
    <property type="match status" value="1"/>
</dbReference>
<name>A0A839QI05_9MICC</name>
<gene>
    <name evidence="2" type="ORF">E9229_001598</name>
</gene>
<sequence>MSTFAANTAEMRSRSLAVQNTIERLRGDVNALQSGLQDLASTWQGSASANFQSVIADWRATQSRVEDSLTGIGTALTRASEFYDQAEQTNAAMFTY</sequence>
<accession>A0A839QI05</accession>
<comment type="similarity">
    <text evidence="1">Belongs to the WXG100 family.</text>
</comment>
<evidence type="ECO:0000313" key="3">
    <source>
        <dbReference type="Proteomes" id="UP000523000"/>
    </source>
</evidence>